<reference evidence="7 8" key="1">
    <citation type="submission" date="2024-09" db="EMBL/GenBank/DDBJ databases">
        <authorList>
            <person name="Sun Q."/>
            <person name="Mori K."/>
        </authorList>
    </citation>
    <scope>NUCLEOTIDE SEQUENCE [LARGE SCALE GENOMIC DNA]</scope>
    <source>
        <strain evidence="7 8">CCM 8545</strain>
    </source>
</reference>
<dbReference type="Gene3D" id="1.20.1250.20">
    <property type="entry name" value="MFS general substrate transporter like domains"/>
    <property type="match status" value="2"/>
</dbReference>
<dbReference type="CDD" id="cd17393">
    <property type="entry name" value="MFS_MosC_like"/>
    <property type="match status" value="1"/>
</dbReference>
<feature type="transmembrane region" description="Helical" evidence="5">
    <location>
        <begin position="258"/>
        <end position="279"/>
    </location>
</feature>
<keyword evidence="2 5" id="KW-0812">Transmembrane</keyword>
<dbReference type="SUPFAM" id="SSF103473">
    <property type="entry name" value="MFS general substrate transporter"/>
    <property type="match status" value="1"/>
</dbReference>
<sequence length="409" mass="44921">MLDIHTQGRDSYESLIHSQEAINATRLIFLIAGFSMACWAPLVPIVQEQLRIDKDALGLLLIALATGSLSMMPISAILIEKIGARKTIALGIFFVVLSLPLLVFFNIYWFVFAFLFLFGAGLALIDISMNTQAILLEKMASKPIMSSMHAFWSIGGIFGPFVIAAALYVLNFFDWQVNLFYIVTFIAFCIATSFFLIRKKLLPKPKQAENNSLKDPLLVMPKGIVLLIGLLCFILFLMEGSLLDWGAIFMTEYTEITEGYAGLGFAFFSIGMTIGRLFGDKVIFKFGAFRILFFGIMLCTLGFLLLVVSSITVFSLFSFFLIGIGAANSVPILFSAAGNQRTMPPRLAVAAVAMIGYGGMLIGPAAVGFVAQRMGLNMVFLFIAALLLLVMVCSRFITMNTPCNEESVM</sequence>
<feature type="transmembrane region" description="Helical" evidence="5">
    <location>
        <begin position="217"/>
        <end position="238"/>
    </location>
</feature>
<evidence type="ECO:0000259" key="6">
    <source>
        <dbReference type="PROSITE" id="PS50850"/>
    </source>
</evidence>
<protein>
    <submittedName>
        <fullName evidence="7">MFS transporter</fullName>
    </submittedName>
</protein>
<dbReference type="Proteomes" id="UP001589758">
    <property type="component" value="Unassembled WGS sequence"/>
</dbReference>
<gene>
    <name evidence="7" type="ORF">ACFFIT_09045</name>
</gene>
<dbReference type="RefSeq" id="WP_385877331.1">
    <property type="nucleotide sequence ID" value="NZ_JBHLXE010000095.1"/>
</dbReference>
<accession>A0ABV6CDL8</accession>
<dbReference type="PANTHER" id="PTHR23514:SF13">
    <property type="entry name" value="INNER MEMBRANE PROTEIN YBJJ"/>
    <property type="match status" value="1"/>
</dbReference>
<comment type="subcellular location">
    <subcellularLocation>
        <location evidence="1">Membrane</location>
        <topology evidence="1">Multi-pass membrane protein</topology>
    </subcellularLocation>
</comment>
<keyword evidence="8" id="KW-1185">Reference proteome</keyword>
<dbReference type="InterPro" id="IPR051788">
    <property type="entry name" value="MFS_Transporter"/>
</dbReference>
<feature type="transmembrane region" description="Helical" evidence="5">
    <location>
        <begin position="291"/>
        <end position="311"/>
    </location>
</feature>
<feature type="transmembrane region" description="Helical" evidence="5">
    <location>
        <begin position="376"/>
        <end position="397"/>
    </location>
</feature>
<proteinExistence type="predicted"/>
<feature type="transmembrane region" description="Helical" evidence="5">
    <location>
        <begin position="317"/>
        <end position="335"/>
    </location>
</feature>
<evidence type="ECO:0000256" key="5">
    <source>
        <dbReference type="SAM" id="Phobius"/>
    </source>
</evidence>
<feature type="transmembrane region" description="Helical" evidence="5">
    <location>
        <begin position="347"/>
        <end position="370"/>
    </location>
</feature>
<organism evidence="7 8">
    <name type="scientific">Thorsellia kenyensis</name>
    <dbReference type="NCBI Taxonomy" id="1549888"/>
    <lineage>
        <taxon>Bacteria</taxon>
        <taxon>Pseudomonadati</taxon>
        <taxon>Pseudomonadota</taxon>
        <taxon>Gammaproteobacteria</taxon>
        <taxon>Enterobacterales</taxon>
        <taxon>Thorselliaceae</taxon>
        <taxon>Thorsellia</taxon>
    </lineage>
</organism>
<feature type="domain" description="Major facilitator superfamily (MFS) profile" evidence="6">
    <location>
        <begin position="21"/>
        <end position="402"/>
    </location>
</feature>
<evidence type="ECO:0000256" key="2">
    <source>
        <dbReference type="ARBA" id="ARBA00022692"/>
    </source>
</evidence>
<feature type="transmembrane region" description="Helical" evidence="5">
    <location>
        <begin position="179"/>
        <end position="197"/>
    </location>
</feature>
<evidence type="ECO:0000313" key="7">
    <source>
        <dbReference type="EMBL" id="MFC0180220.1"/>
    </source>
</evidence>
<evidence type="ECO:0000313" key="8">
    <source>
        <dbReference type="Proteomes" id="UP001589758"/>
    </source>
</evidence>
<feature type="transmembrane region" description="Helical" evidence="5">
    <location>
        <begin position="150"/>
        <end position="173"/>
    </location>
</feature>
<evidence type="ECO:0000256" key="4">
    <source>
        <dbReference type="ARBA" id="ARBA00023136"/>
    </source>
</evidence>
<dbReference type="Pfam" id="PF07690">
    <property type="entry name" value="MFS_1"/>
    <property type="match status" value="1"/>
</dbReference>
<evidence type="ECO:0000256" key="3">
    <source>
        <dbReference type="ARBA" id="ARBA00022989"/>
    </source>
</evidence>
<dbReference type="EMBL" id="JBHLXE010000095">
    <property type="protein sequence ID" value="MFC0180220.1"/>
    <property type="molecule type" value="Genomic_DNA"/>
</dbReference>
<dbReference type="InterPro" id="IPR011701">
    <property type="entry name" value="MFS"/>
</dbReference>
<keyword evidence="4 5" id="KW-0472">Membrane</keyword>
<feature type="transmembrane region" description="Helical" evidence="5">
    <location>
        <begin position="111"/>
        <end position="129"/>
    </location>
</feature>
<dbReference type="InterPro" id="IPR036259">
    <property type="entry name" value="MFS_trans_sf"/>
</dbReference>
<feature type="transmembrane region" description="Helical" evidence="5">
    <location>
        <begin position="88"/>
        <end position="105"/>
    </location>
</feature>
<dbReference type="PANTHER" id="PTHR23514">
    <property type="entry name" value="BYPASS OF STOP CODON PROTEIN 6"/>
    <property type="match status" value="1"/>
</dbReference>
<feature type="transmembrane region" description="Helical" evidence="5">
    <location>
        <begin position="58"/>
        <end position="79"/>
    </location>
</feature>
<dbReference type="PROSITE" id="PS50850">
    <property type="entry name" value="MFS"/>
    <property type="match status" value="1"/>
</dbReference>
<feature type="transmembrane region" description="Helical" evidence="5">
    <location>
        <begin position="27"/>
        <end position="46"/>
    </location>
</feature>
<evidence type="ECO:0000256" key="1">
    <source>
        <dbReference type="ARBA" id="ARBA00004141"/>
    </source>
</evidence>
<dbReference type="InterPro" id="IPR020846">
    <property type="entry name" value="MFS_dom"/>
</dbReference>
<keyword evidence="3 5" id="KW-1133">Transmembrane helix</keyword>
<comment type="caution">
    <text evidence="7">The sequence shown here is derived from an EMBL/GenBank/DDBJ whole genome shotgun (WGS) entry which is preliminary data.</text>
</comment>
<name>A0ABV6CDL8_9GAMM</name>